<evidence type="ECO:0000256" key="11">
    <source>
        <dbReference type="ARBA" id="ARBA00023002"/>
    </source>
</evidence>
<dbReference type="SUPFAM" id="SSF63380">
    <property type="entry name" value="Riboflavin synthase domain-like"/>
    <property type="match status" value="1"/>
</dbReference>
<evidence type="ECO:0000256" key="14">
    <source>
        <dbReference type="SAM" id="MobiDB-lite"/>
    </source>
</evidence>
<dbReference type="SUPFAM" id="SSF52343">
    <property type="entry name" value="Ferredoxin reductase-like, C-terminal NADP-linked domain"/>
    <property type="match status" value="1"/>
</dbReference>
<dbReference type="InterPro" id="IPR009014">
    <property type="entry name" value="Transketo_C/PFOR_II"/>
</dbReference>
<comment type="pathway">
    <text evidence="3">Sulfur metabolism; hydrogen sulfide biosynthesis; hydrogen sulfide from sulfite (NADPH route): step 1/1.</text>
</comment>
<evidence type="ECO:0000259" key="15">
    <source>
        <dbReference type="PROSITE" id="PS51384"/>
    </source>
</evidence>
<dbReference type="Proteomes" id="UP000054549">
    <property type="component" value="Unassembled WGS sequence"/>
</dbReference>
<dbReference type="SUPFAM" id="SSF52922">
    <property type="entry name" value="TK C-terminal domain-like"/>
    <property type="match status" value="1"/>
</dbReference>
<feature type="domain" description="FAD-binding FR-type" evidence="15">
    <location>
        <begin position="671"/>
        <end position="902"/>
    </location>
</feature>
<dbReference type="GO" id="GO:0005829">
    <property type="term" value="C:cytosol"/>
    <property type="evidence" value="ECO:0007669"/>
    <property type="project" value="TreeGrafter"/>
</dbReference>
<keyword evidence="17" id="KW-1185">Reference proteome</keyword>
<keyword evidence="7" id="KW-0288">FMN</keyword>
<evidence type="ECO:0000313" key="16">
    <source>
        <dbReference type="EMBL" id="KIL68114.1"/>
    </source>
</evidence>
<dbReference type="Gene3D" id="1.20.990.10">
    <property type="entry name" value="NADPH-cytochrome p450 Reductase, Chain A, domain 3"/>
    <property type="match status" value="1"/>
</dbReference>
<dbReference type="GO" id="GO:0050660">
    <property type="term" value="F:flavin adenine dinucleotide binding"/>
    <property type="evidence" value="ECO:0007669"/>
    <property type="project" value="TreeGrafter"/>
</dbReference>
<evidence type="ECO:0000256" key="10">
    <source>
        <dbReference type="ARBA" id="ARBA00022982"/>
    </source>
</evidence>
<dbReference type="InterPro" id="IPR017927">
    <property type="entry name" value="FAD-bd_FR_type"/>
</dbReference>
<comment type="function">
    <text evidence="13">This enzyme catalyzes the 6-electron reduction of sulfite to sulfide. This is one of several activities required for the biosynthesis of L-cysteine from sulfate.</text>
</comment>
<evidence type="ECO:0000256" key="2">
    <source>
        <dbReference type="ARBA" id="ARBA00001974"/>
    </source>
</evidence>
<evidence type="ECO:0000256" key="6">
    <source>
        <dbReference type="ARBA" id="ARBA00022630"/>
    </source>
</evidence>
<evidence type="ECO:0000256" key="13">
    <source>
        <dbReference type="ARBA" id="ARBA00059320"/>
    </source>
</evidence>
<evidence type="ECO:0000256" key="8">
    <source>
        <dbReference type="ARBA" id="ARBA00022827"/>
    </source>
</evidence>
<dbReference type="InterPro" id="IPR023173">
    <property type="entry name" value="NADPH_Cyt_P450_Rdtase_alpha"/>
</dbReference>
<dbReference type="Pfam" id="PF00175">
    <property type="entry name" value="NAD_binding_1"/>
    <property type="match status" value="1"/>
</dbReference>
<keyword evidence="9" id="KW-0521">NADP</keyword>
<evidence type="ECO:0000313" key="17">
    <source>
        <dbReference type="Proteomes" id="UP000054549"/>
    </source>
</evidence>
<dbReference type="Gene3D" id="3.40.920.10">
    <property type="entry name" value="Pyruvate-ferredoxin oxidoreductase, PFOR, domain III"/>
    <property type="match status" value="1"/>
</dbReference>
<comment type="catalytic activity">
    <reaction evidence="12">
        <text>hydrogen sulfide + 3 NADP(+) + 3 H2O = sulfite + 3 NADPH + 4 H(+)</text>
        <dbReference type="Rhea" id="RHEA:13801"/>
        <dbReference type="ChEBI" id="CHEBI:15377"/>
        <dbReference type="ChEBI" id="CHEBI:15378"/>
        <dbReference type="ChEBI" id="CHEBI:17359"/>
        <dbReference type="ChEBI" id="CHEBI:29919"/>
        <dbReference type="ChEBI" id="CHEBI:57783"/>
        <dbReference type="ChEBI" id="CHEBI:58349"/>
        <dbReference type="EC" id="1.8.1.2"/>
    </reaction>
</comment>
<dbReference type="Gene3D" id="2.40.30.10">
    <property type="entry name" value="Translation factors"/>
    <property type="match status" value="1"/>
</dbReference>
<dbReference type="Gene3D" id="3.40.50.970">
    <property type="match status" value="1"/>
</dbReference>
<dbReference type="PANTHER" id="PTHR19384:SF109">
    <property type="entry name" value="SULFITE REDUCTASE [NADPH] FLAVOPROTEIN COMPONENT"/>
    <property type="match status" value="1"/>
</dbReference>
<feature type="region of interest" description="Disordered" evidence="14">
    <location>
        <begin position="1"/>
        <end position="23"/>
    </location>
</feature>
<evidence type="ECO:0000256" key="9">
    <source>
        <dbReference type="ARBA" id="ARBA00022857"/>
    </source>
</evidence>
<dbReference type="InterPro" id="IPR001433">
    <property type="entry name" value="OxRdtase_FAD/NAD-bd"/>
</dbReference>
<keyword evidence="10" id="KW-0249">Electron transport</keyword>
<protein>
    <recommendedName>
        <fullName evidence="4">assimilatory sulfite reductase (NADPH)</fullName>
        <ecNumber evidence="4">1.8.1.2</ecNumber>
    </recommendedName>
</protein>
<dbReference type="FunFam" id="1.20.990.10:FF:000010">
    <property type="entry name" value="Sulfite reductase [NADPH] flavoprotein component"/>
    <property type="match status" value="1"/>
</dbReference>
<evidence type="ECO:0000256" key="12">
    <source>
        <dbReference type="ARBA" id="ARBA00052219"/>
    </source>
</evidence>
<dbReference type="InterPro" id="IPR003097">
    <property type="entry name" value="CysJ-like_FAD-binding"/>
</dbReference>
<keyword evidence="5" id="KW-0813">Transport</keyword>
<evidence type="ECO:0000256" key="3">
    <source>
        <dbReference type="ARBA" id="ARBA00004774"/>
    </source>
</evidence>
<evidence type="ECO:0000256" key="5">
    <source>
        <dbReference type="ARBA" id="ARBA00022448"/>
    </source>
</evidence>
<feature type="compositionally biased region" description="Low complexity" evidence="14">
    <location>
        <begin position="7"/>
        <end position="23"/>
    </location>
</feature>
<comment type="cofactor">
    <cofactor evidence="1">
        <name>FMN</name>
        <dbReference type="ChEBI" id="CHEBI:58210"/>
    </cofactor>
</comment>
<name>A0A0C2TLW0_AMAMK</name>
<dbReference type="OrthoDB" id="1856718at2759"/>
<organism evidence="16 17">
    <name type="scientific">Amanita muscaria (strain Koide BX008)</name>
    <dbReference type="NCBI Taxonomy" id="946122"/>
    <lineage>
        <taxon>Eukaryota</taxon>
        <taxon>Fungi</taxon>
        <taxon>Dikarya</taxon>
        <taxon>Basidiomycota</taxon>
        <taxon>Agaricomycotina</taxon>
        <taxon>Agaricomycetes</taxon>
        <taxon>Agaricomycetidae</taxon>
        <taxon>Agaricales</taxon>
        <taxon>Pluteineae</taxon>
        <taxon>Amanitaceae</taxon>
        <taxon>Amanita</taxon>
    </lineage>
</organism>
<evidence type="ECO:0000256" key="7">
    <source>
        <dbReference type="ARBA" id="ARBA00022643"/>
    </source>
</evidence>
<dbReference type="SUPFAM" id="SSF53323">
    <property type="entry name" value="Pyruvate-ferredoxin oxidoreductase, PFOR, domain III"/>
    <property type="match status" value="1"/>
</dbReference>
<dbReference type="Pfam" id="PF00667">
    <property type="entry name" value="FAD_binding_1"/>
    <property type="match status" value="1"/>
</dbReference>
<keyword evidence="6" id="KW-0285">Flavoprotein</keyword>
<dbReference type="EMBL" id="KN818229">
    <property type="protein sequence ID" value="KIL68114.1"/>
    <property type="molecule type" value="Genomic_DNA"/>
</dbReference>
<evidence type="ECO:0000256" key="1">
    <source>
        <dbReference type="ARBA" id="ARBA00001917"/>
    </source>
</evidence>
<dbReference type="PANTHER" id="PTHR19384">
    <property type="entry name" value="NITRIC OXIDE SYNTHASE-RELATED"/>
    <property type="match status" value="1"/>
</dbReference>
<dbReference type="CDD" id="cd06207">
    <property type="entry name" value="CyPoR_like"/>
    <property type="match status" value="1"/>
</dbReference>
<reference evidence="16 17" key="1">
    <citation type="submission" date="2014-04" db="EMBL/GenBank/DDBJ databases">
        <title>Evolutionary Origins and Diversification of the Mycorrhizal Mutualists.</title>
        <authorList>
            <consortium name="DOE Joint Genome Institute"/>
            <consortium name="Mycorrhizal Genomics Consortium"/>
            <person name="Kohler A."/>
            <person name="Kuo A."/>
            <person name="Nagy L.G."/>
            <person name="Floudas D."/>
            <person name="Copeland A."/>
            <person name="Barry K.W."/>
            <person name="Cichocki N."/>
            <person name="Veneault-Fourrey C."/>
            <person name="LaButti K."/>
            <person name="Lindquist E.A."/>
            <person name="Lipzen A."/>
            <person name="Lundell T."/>
            <person name="Morin E."/>
            <person name="Murat C."/>
            <person name="Riley R."/>
            <person name="Ohm R."/>
            <person name="Sun H."/>
            <person name="Tunlid A."/>
            <person name="Henrissat B."/>
            <person name="Grigoriev I.V."/>
            <person name="Hibbett D.S."/>
            <person name="Martin F."/>
        </authorList>
    </citation>
    <scope>NUCLEOTIDE SEQUENCE [LARGE SCALE GENOMIC DNA]</scope>
    <source>
        <strain evidence="16 17">Koide BX008</strain>
    </source>
</reference>
<dbReference type="GO" id="GO:0010181">
    <property type="term" value="F:FMN binding"/>
    <property type="evidence" value="ECO:0007669"/>
    <property type="project" value="TreeGrafter"/>
</dbReference>
<dbReference type="InterPro" id="IPR001709">
    <property type="entry name" value="Flavoprot_Pyr_Nucl_cyt_Rdtase"/>
</dbReference>
<dbReference type="AlphaFoldDB" id="A0A0C2TLW0"/>
<dbReference type="Gene3D" id="3.40.50.80">
    <property type="entry name" value="Nucleotide-binding domain of ferredoxin-NADP reductase (FNR) module"/>
    <property type="match status" value="1"/>
</dbReference>
<dbReference type="InterPro" id="IPR039261">
    <property type="entry name" value="FNR_nucleotide-bd"/>
</dbReference>
<dbReference type="GO" id="GO:0004783">
    <property type="term" value="F:sulfite reductase (NADPH) activity"/>
    <property type="evidence" value="ECO:0007669"/>
    <property type="project" value="UniProtKB-EC"/>
</dbReference>
<evidence type="ECO:0000256" key="4">
    <source>
        <dbReference type="ARBA" id="ARBA00012604"/>
    </source>
</evidence>
<dbReference type="PROSITE" id="PS51384">
    <property type="entry name" value="FAD_FR"/>
    <property type="match status" value="1"/>
</dbReference>
<dbReference type="EC" id="1.8.1.2" evidence="4"/>
<proteinExistence type="predicted"/>
<dbReference type="FunCoup" id="A0A0C2TLW0">
    <property type="interactions" value="261"/>
</dbReference>
<sequence>MDESAMSSSPSTSSTLVSPNSPLLRPSKDVGESAFFNPHIPASHIVEYITSRSVVTSTVYIYDVAEQVGFGTLTKEWAKSDRNSAATVDLQTRAGAGLGLVGRLSEGTSYETSKGAVLTAYTTPCGLAMMVPSLLYLPPASVKSRLVIQVPIATPTGNDFVLSTTLAPMAPVWRNIQNNTVILISSTPQQTVDFAHVSYKLHDYHVVHLFDHQGSAREVGHLIRPPPETDVGGSTIADILGRSGYSFFDYAGDAEAKTLIVLLNGPLALAAMAFAKQVTGLAVIAVNVVRPWSPEVLRTQVPKTVTEVHVFEDVPNAATQGTLYVDTFEALYEGKTSPSIDSHRFTPTRTQQFLTVENTFSLFLKQFASITRPGISLLPDIKKLFFFSAPHSPLASVAHAIRDLFTVNKNVSARLLTDHDIVSRPGGVTANRLVVSPKKSAGTFVPMNIALPYGESSDGQADLVGILDQNLLKSLSLVRYAKRGSSILLVTSWTPEELVANIPVEVAALISAKALRIYNINSNQLASKWPALQSVIAQKIVSLTTLRLYLGPIATEDSIFKIAQIDTGKSVEGVSLSELCEVAWSGLVEVDLTMNMLATAEQSASTGLKTFQFNAISVDLEGTETVVNGARLGSWHEAAKHLLFPSIFTPAIVASQEEHPPNPSLRPEVPDRTYLVTCTVNRRLTPIEYDRNVFHLEFDTTGTGLKYSIGEALGIHGWNDEQEVLDFCAWYGVDPERLITIPVVSGEGRMHTRTVFQALQQQIDIFGKPPKSFYTDLANFATNMVDKYALQFIGSPEGSATLKKLSEKDTVTFVDVLKKYPSARPGIERLCELVGDIKPRHYSIASSQAVVGSRVDLLVVTVDWKTPEGVPRYGQCTRYLAGLKVGQKVTVSIKPSVMKLPADPRQPLIMAGLGTGAAPFRAFLQYLAWSHERGEEIGPVYYYFGSRYKASEYLYGEEIESFVLDGVISRAGLAFSRDQQKKVYIQHKMLEDSEALAKMLHKDKGVFYLCGPTWPVPDVYEALVNALSKYSGITVEAAGQYLEDLKEEERYVLEVY</sequence>
<dbReference type="InterPro" id="IPR002869">
    <property type="entry name" value="Pyrv_flavodox_OxRed_cen"/>
</dbReference>
<comment type="cofactor">
    <cofactor evidence="2">
        <name>FAD</name>
        <dbReference type="ChEBI" id="CHEBI:57692"/>
    </cofactor>
</comment>
<dbReference type="PRINTS" id="PR00371">
    <property type="entry name" value="FPNCR"/>
</dbReference>
<keyword evidence="11" id="KW-0560">Oxidoreductase</keyword>
<gene>
    <name evidence="16" type="ORF">M378DRAFT_932135</name>
</gene>
<dbReference type="InterPro" id="IPR017938">
    <property type="entry name" value="Riboflavin_synthase-like_b-brl"/>
</dbReference>
<dbReference type="HOGENOM" id="CLU_003662_0_0_1"/>
<keyword evidence="8" id="KW-0274">FAD</keyword>
<accession>A0A0C2TLW0</accession>
<dbReference type="InParanoid" id="A0A0C2TLW0"/>
<dbReference type="STRING" id="946122.A0A0C2TLW0"/>